<keyword evidence="2" id="KW-1185">Reference proteome</keyword>
<dbReference type="Proteomes" id="UP001056120">
    <property type="component" value="Linkage Group LG08"/>
</dbReference>
<comment type="caution">
    <text evidence="1">The sequence shown here is derived from an EMBL/GenBank/DDBJ whole genome shotgun (WGS) entry which is preliminary data.</text>
</comment>
<reference evidence="2" key="1">
    <citation type="journal article" date="2022" name="Mol. Ecol. Resour.">
        <title>The genomes of chicory, endive, great burdock and yacon provide insights into Asteraceae palaeo-polyploidization history and plant inulin production.</title>
        <authorList>
            <person name="Fan W."/>
            <person name="Wang S."/>
            <person name="Wang H."/>
            <person name="Wang A."/>
            <person name="Jiang F."/>
            <person name="Liu H."/>
            <person name="Zhao H."/>
            <person name="Xu D."/>
            <person name="Zhang Y."/>
        </authorList>
    </citation>
    <scope>NUCLEOTIDE SEQUENCE [LARGE SCALE GENOMIC DNA]</scope>
    <source>
        <strain evidence="2">cv. Yunnan</strain>
    </source>
</reference>
<reference evidence="1 2" key="2">
    <citation type="journal article" date="2022" name="Mol. Ecol. Resour.">
        <title>The genomes of chicory, endive, great burdock and yacon provide insights into Asteraceae paleo-polyploidization history and plant inulin production.</title>
        <authorList>
            <person name="Fan W."/>
            <person name="Wang S."/>
            <person name="Wang H."/>
            <person name="Wang A."/>
            <person name="Jiang F."/>
            <person name="Liu H."/>
            <person name="Zhao H."/>
            <person name="Xu D."/>
            <person name="Zhang Y."/>
        </authorList>
    </citation>
    <scope>NUCLEOTIDE SEQUENCE [LARGE SCALE GENOMIC DNA]</scope>
    <source>
        <strain evidence="2">cv. Yunnan</strain>
        <tissue evidence="1">Leaves</tissue>
    </source>
</reference>
<evidence type="ECO:0000313" key="1">
    <source>
        <dbReference type="EMBL" id="KAI3808444.1"/>
    </source>
</evidence>
<organism evidence="1 2">
    <name type="scientific">Smallanthus sonchifolius</name>
    <dbReference type="NCBI Taxonomy" id="185202"/>
    <lineage>
        <taxon>Eukaryota</taxon>
        <taxon>Viridiplantae</taxon>
        <taxon>Streptophyta</taxon>
        <taxon>Embryophyta</taxon>
        <taxon>Tracheophyta</taxon>
        <taxon>Spermatophyta</taxon>
        <taxon>Magnoliopsida</taxon>
        <taxon>eudicotyledons</taxon>
        <taxon>Gunneridae</taxon>
        <taxon>Pentapetalae</taxon>
        <taxon>asterids</taxon>
        <taxon>campanulids</taxon>
        <taxon>Asterales</taxon>
        <taxon>Asteraceae</taxon>
        <taxon>Asteroideae</taxon>
        <taxon>Heliantheae alliance</taxon>
        <taxon>Millerieae</taxon>
        <taxon>Smallanthus</taxon>
    </lineage>
</organism>
<accession>A0ACB9IKI3</accession>
<evidence type="ECO:0000313" key="2">
    <source>
        <dbReference type="Proteomes" id="UP001056120"/>
    </source>
</evidence>
<sequence>MFLIDCLLSVISTCIAGCFKGRSGILICFFANFLLFGYDLNMFYDLNKHGKFRFSLYSTFLVSSWP</sequence>
<dbReference type="EMBL" id="CM042025">
    <property type="protein sequence ID" value="KAI3808444.1"/>
    <property type="molecule type" value="Genomic_DNA"/>
</dbReference>
<gene>
    <name evidence="1" type="ORF">L1987_24395</name>
</gene>
<protein>
    <submittedName>
        <fullName evidence="1">Uncharacterized protein</fullName>
    </submittedName>
</protein>
<name>A0ACB9IKI3_9ASTR</name>
<proteinExistence type="predicted"/>